<sequence length="689" mass="80570">HSQTTRNASSCAVLKARGKFSPWLSCSDNVNGSTGLTSSDMELQKMLIDERMRCENHKTNYQTLKAEHTRLQDEYTRAQSELKRLLSDRQAAQEKQQLLLAELRGELLDKTRELEELRLQVLTPQRLELLKAQVQQELETPIRERFNKLQEEAENYRSEYNKLRYDLTFLKSEFDHQKEEHVRVLEERRIRHEADVARLERDKEDLATQLQSGDPARDGKRVEALLREKTQLHQRLKGLEAEVTELRAERNNSGAQAENVQRIQIRQLAESQATVKALEEQNTLLTGKLHKAEREISSLNSQIEELKHTHKLDLSNVKLECVRAKGELERDRDTLQCQVEGLQSDIEVLKSALEKNKELISEKEREMVRRVQAAREEEIHKIATLQEEKLELENHLSELEQQTALQEASGNSQKEEWEECLRAAQLAEESVRKELQNLRQASSGVKIQQQGQQLEELETLRAENADLRRQNAELNLQIGTLSHSESELLDTNSRLRESLERVREDLRSARTQMERTQQEAERLVEERRVEWLEEKHKLLEKEAELREKYSQAKERLQRAAFAQKKVVGKPLTELKENKLQDKIQLLEAKIEELEIEASTVRKKSSYSEEHAQLSKRLKELQRRHNEFRRLLLGNQMTSSTPLAQSLLIPAESIFLNIQEDQHQRELSVLRRRLEELENILIIDMNVPKR</sequence>
<feature type="coiled-coil region" evidence="5">
    <location>
        <begin position="146"/>
        <end position="630"/>
    </location>
</feature>
<dbReference type="GO" id="GO:0060271">
    <property type="term" value="P:cilium assembly"/>
    <property type="evidence" value="ECO:0007669"/>
    <property type="project" value="TreeGrafter"/>
</dbReference>
<keyword evidence="2" id="KW-0963">Cytoplasm</keyword>
<dbReference type="GO" id="GO:0051660">
    <property type="term" value="P:establishment of centrosome localization"/>
    <property type="evidence" value="ECO:0007669"/>
    <property type="project" value="TreeGrafter"/>
</dbReference>
<dbReference type="Gene3D" id="1.10.287.1490">
    <property type="match status" value="1"/>
</dbReference>
<name>A0A8C2HBY7_CYPCA</name>
<dbReference type="PANTHER" id="PTHR23170">
    <property type="entry name" value="NY-REN-58 ANTIGEN"/>
    <property type="match status" value="1"/>
</dbReference>
<feature type="coiled-coil region" evidence="5">
    <location>
        <begin position="54"/>
        <end position="120"/>
    </location>
</feature>
<dbReference type="PANTHER" id="PTHR23170:SF2">
    <property type="entry name" value="CENTROSOMAL PROTEIN OF 83 KDA"/>
    <property type="match status" value="1"/>
</dbReference>
<evidence type="ECO:0000313" key="7">
    <source>
        <dbReference type="Proteomes" id="UP000694701"/>
    </source>
</evidence>
<dbReference type="Ensembl" id="ENSCCRT00020037124.1">
    <property type="protein sequence ID" value="ENSCCRP00020033970.1"/>
    <property type="gene ID" value="ENSCCRG00020015287.1"/>
</dbReference>
<protein>
    <submittedName>
        <fullName evidence="6">Centrosomal protein 83</fullName>
    </submittedName>
</protein>
<evidence type="ECO:0000256" key="2">
    <source>
        <dbReference type="ARBA" id="ARBA00022490"/>
    </source>
</evidence>
<dbReference type="GO" id="GO:0097539">
    <property type="term" value="C:ciliary transition fiber"/>
    <property type="evidence" value="ECO:0007669"/>
    <property type="project" value="TreeGrafter"/>
</dbReference>
<dbReference type="InterPro" id="IPR052116">
    <property type="entry name" value="Centro_Cilium_Assembly"/>
</dbReference>
<dbReference type="AlphaFoldDB" id="A0A8C2HBY7"/>
<dbReference type="Proteomes" id="UP000694701">
    <property type="component" value="Unplaced"/>
</dbReference>
<evidence type="ECO:0000256" key="5">
    <source>
        <dbReference type="SAM" id="Coils"/>
    </source>
</evidence>
<evidence type="ECO:0000256" key="4">
    <source>
        <dbReference type="ARBA" id="ARBA00023212"/>
    </source>
</evidence>
<dbReference type="GO" id="GO:0005814">
    <property type="term" value="C:centriole"/>
    <property type="evidence" value="ECO:0007669"/>
    <property type="project" value="TreeGrafter"/>
</dbReference>
<reference evidence="6" key="1">
    <citation type="submission" date="2025-08" db="UniProtKB">
        <authorList>
            <consortium name="Ensembl"/>
        </authorList>
    </citation>
    <scope>IDENTIFICATION</scope>
</reference>
<keyword evidence="3 5" id="KW-0175">Coiled coil</keyword>
<evidence type="ECO:0000256" key="1">
    <source>
        <dbReference type="ARBA" id="ARBA00004300"/>
    </source>
</evidence>
<comment type="subcellular location">
    <subcellularLocation>
        <location evidence="1">Cytoplasm</location>
        <location evidence="1">Cytoskeleton</location>
        <location evidence="1">Microtubule organizing center</location>
        <location evidence="1">Centrosome</location>
    </subcellularLocation>
</comment>
<dbReference type="GO" id="GO:0005794">
    <property type="term" value="C:Golgi apparatus"/>
    <property type="evidence" value="ECO:0007669"/>
    <property type="project" value="TreeGrafter"/>
</dbReference>
<keyword evidence="4" id="KW-0206">Cytoskeleton</keyword>
<evidence type="ECO:0000313" key="6">
    <source>
        <dbReference type="Ensembl" id="ENSCCRP00020033970.1"/>
    </source>
</evidence>
<dbReference type="GO" id="GO:0005813">
    <property type="term" value="C:centrosome"/>
    <property type="evidence" value="ECO:0007669"/>
    <property type="project" value="UniProtKB-SubCell"/>
</dbReference>
<evidence type="ECO:0000256" key="3">
    <source>
        <dbReference type="ARBA" id="ARBA00023054"/>
    </source>
</evidence>
<accession>A0A8C2HBY7</accession>
<proteinExistence type="predicted"/>
<organism evidence="6 7">
    <name type="scientific">Cyprinus carpio</name>
    <name type="common">Common carp</name>
    <dbReference type="NCBI Taxonomy" id="7962"/>
    <lineage>
        <taxon>Eukaryota</taxon>
        <taxon>Metazoa</taxon>
        <taxon>Chordata</taxon>
        <taxon>Craniata</taxon>
        <taxon>Vertebrata</taxon>
        <taxon>Euteleostomi</taxon>
        <taxon>Actinopterygii</taxon>
        <taxon>Neopterygii</taxon>
        <taxon>Teleostei</taxon>
        <taxon>Ostariophysi</taxon>
        <taxon>Cypriniformes</taxon>
        <taxon>Cyprinidae</taxon>
        <taxon>Cyprininae</taxon>
        <taxon>Cyprinus</taxon>
    </lineage>
</organism>